<dbReference type="Proteomes" id="UP000215027">
    <property type="component" value="Chromosome I"/>
</dbReference>
<dbReference type="PANTHER" id="PTHR47089:SF1">
    <property type="entry name" value="GUANOSINE ABC TRANSPORTER PERMEASE PROTEIN NUPP"/>
    <property type="match status" value="1"/>
</dbReference>
<evidence type="ECO:0000256" key="4">
    <source>
        <dbReference type="ARBA" id="ARBA00022989"/>
    </source>
</evidence>
<dbReference type="GO" id="GO:0022857">
    <property type="term" value="F:transmembrane transporter activity"/>
    <property type="evidence" value="ECO:0007669"/>
    <property type="project" value="InterPro"/>
</dbReference>
<evidence type="ECO:0000256" key="6">
    <source>
        <dbReference type="SAM" id="Phobius"/>
    </source>
</evidence>
<feature type="transmembrane region" description="Helical" evidence="6">
    <location>
        <begin position="285"/>
        <end position="310"/>
    </location>
</feature>
<evidence type="ECO:0000313" key="7">
    <source>
        <dbReference type="EMBL" id="CUS05221.2"/>
    </source>
</evidence>
<feature type="transmembrane region" description="Helical" evidence="6">
    <location>
        <begin position="99"/>
        <end position="115"/>
    </location>
</feature>
<dbReference type="Pfam" id="PF02653">
    <property type="entry name" value="BPD_transp_2"/>
    <property type="match status" value="1"/>
</dbReference>
<keyword evidence="4 6" id="KW-1133">Transmembrane helix</keyword>
<gene>
    <name evidence="7" type="ORF">CFX0092_A3343</name>
</gene>
<dbReference type="GO" id="GO:0005886">
    <property type="term" value="C:plasma membrane"/>
    <property type="evidence" value="ECO:0007669"/>
    <property type="project" value="UniProtKB-SubCell"/>
</dbReference>
<dbReference type="InterPro" id="IPR001851">
    <property type="entry name" value="ABC_transp_permease"/>
</dbReference>
<dbReference type="RefSeq" id="WP_095044461.1">
    <property type="nucleotide sequence ID" value="NZ_LN890655.1"/>
</dbReference>
<evidence type="ECO:0000256" key="3">
    <source>
        <dbReference type="ARBA" id="ARBA00022692"/>
    </source>
</evidence>
<evidence type="ECO:0000256" key="5">
    <source>
        <dbReference type="ARBA" id="ARBA00023136"/>
    </source>
</evidence>
<name>A0A160T4K2_9CHLR</name>
<keyword evidence="3 6" id="KW-0812">Transmembrane</keyword>
<keyword evidence="8" id="KW-1185">Reference proteome</keyword>
<dbReference type="PANTHER" id="PTHR47089">
    <property type="entry name" value="ABC TRANSPORTER, PERMEASE PROTEIN"/>
    <property type="match status" value="1"/>
</dbReference>
<feature type="transmembrane region" description="Helical" evidence="6">
    <location>
        <begin position="199"/>
        <end position="222"/>
    </location>
</feature>
<feature type="transmembrane region" description="Helical" evidence="6">
    <location>
        <begin position="153"/>
        <end position="172"/>
    </location>
</feature>
<evidence type="ECO:0000313" key="8">
    <source>
        <dbReference type="Proteomes" id="UP000215027"/>
    </source>
</evidence>
<sequence>MATDSATGGGNQARAVLQRIWRSASVPLVAVLLGALIGAVLLLFSGVNPLDAYGALIDGAFGSPQAFQRTLEKATPLIFSGLAVAFAFKAGLFNIGAQGQLIIGAIVAAYVGLSLDGLPAIIHVPLALMAGGLAGALYGFIPGALKAFTGAHEVIVTIMLNYVAYNITNYLVNGPWKDPSPTNVVARTARILPSAELPIIGNVPIGFIVALIAAVIVWWVLYRTTLGYEIRTVGLNPSAAQYAGIRVAQMIILSMMISGFLAGFGGSVETLGIVRRYEPGFNIGLGFDGITVALLGKTSPFGVIPAALLLGAMRAGSNVMQLEAGVAKEIIDIITAFILFFVAADVIVKWIIRQRESDDDKVILSKGWGG</sequence>
<accession>A0A160T4K2</accession>
<protein>
    <submittedName>
        <fullName evidence="7">ABC transporter permease protein</fullName>
    </submittedName>
</protein>
<dbReference type="OrthoDB" id="45037at2"/>
<keyword evidence="2" id="KW-1003">Cell membrane</keyword>
<feature type="transmembrane region" description="Helical" evidence="6">
    <location>
        <begin position="24"/>
        <end position="44"/>
    </location>
</feature>
<reference evidence="7" key="1">
    <citation type="submission" date="2016-01" db="EMBL/GenBank/DDBJ databases">
        <authorList>
            <person name="Mcilroy J.S."/>
            <person name="Karst M S."/>
            <person name="Albertsen M."/>
        </authorList>
    </citation>
    <scope>NUCLEOTIDE SEQUENCE</scope>
    <source>
        <strain evidence="7">Cfx-K</strain>
    </source>
</reference>
<feature type="transmembrane region" description="Helical" evidence="6">
    <location>
        <begin position="74"/>
        <end position="92"/>
    </location>
</feature>
<dbReference type="AlphaFoldDB" id="A0A160T4K2"/>
<feature type="transmembrane region" description="Helical" evidence="6">
    <location>
        <begin position="330"/>
        <end position="352"/>
    </location>
</feature>
<evidence type="ECO:0000256" key="2">
    <source>
        <dbReference type="ARBA" id="ARBA00022475"/>
    </source>
</evidence>
<dbReference type="KEGG" id="pbf:CFX0092_A3343"/>
<comment type="subcellular location">
    <subcellularLocation>
        <location evidence="1">Cell membrane</location>
        <topology evidence="1">Multi-pass membrane protein</topology>
    </subcellularLocation>
</comment>
<proteinExistence type="predicted"/>
<organism evidence="7 8">
    <name type="scientific">Candidatus Promineifilum breve</name>
    <dbReference type="NCBI Taxonomy" id="1806508"/>
    <lineage>
        <taxon>Bacteria</taxon>
        <taxon>Bacillati</taxon>
        <taxon>Chloroflexota</taxon>
        <taxon>Ardenticatenia</taxon>
        <taxon>Candidatus Promineifilales</taxon>
        <taxon>Candidatus Promineifilaceae</taxon>
        <taxon>Candidatus Promineifilum</taxon>
    </lineage>
</organism>
<dbReference type="CDD" id="cd06580">
    <property type="entry name" value="TM_PBP1_transp_TpRbsC_like"/>
    <property type="match status" value="1"/>
</dbReference>
<evidence type="ECO:0000256" key="1">
    <source>
        <dbReference type="ARBA" id="ARBA00004651"/>
    </source>
</evidence>
<keyword evidence="5 6" id="KW-0472">Membrane</keyword>
<feature type="transmembrane region" description="Helical" evidence="6">
    <location>
        <begin position="243"/>
        <end position="265"/>
    </location>
</feature>
<feature type="transmembrane region" description="Helical" evidence="6">
    <location>
        <begin position="121"/>
        <end position="141"/>
    </location>
</feature>
<dbReference type="EMBL" id="LN890655">
    <property type="protein sequence ID" value="CUS05221.2"/>
    <property type="molecule type" value="Genomic_DNA"/>
</dbReference>